<accession>A0A1T4R4I4</accession>
<organism evidence="2 3">
    <name type="scientific">Trichlorobacter thiogenes</name>
    <dbReference type="NCBI Taxonomy" id="115783"/>
    <lineage>
        <taxon>Bacteria</taxon>
        <taxon>Pseudomonadati</taxon>
        <taxon>Thermodesulfobacteriota</taxon>
        <taxon>Desulfuromonadia</taxon>
        <taxon>Geobacterales</taxon>
        <taxon>Geobacteraceae</taxon>
        <taxon>Trichlorobacter</taxon>
    </lineage>
</organism>
<name>A0A1T4R4I4_9BACT</name>
<dbReference type="AlphaFoldDB" id="A0A1T4R4I4"/>
<gene>
    <name evidence="2" type="ORF">SAMN02745119_02691</name>
</gene>
<dbReference type="RefSeq" id="WP_167370394.1">
    <property type="nucleotide sequence ID" value="NZ_FUWR01000017.1"/>
</dbReference>
<evidence type="ECO:0000313" key="2">
    <source>
        <dbReference type="EMBL" id="SKA10942.1"/>
    </source>
</evidence>
<evidence type="ECO:0000313" key="3">
    <source>
        <dbReference type="Proteomes" id="UP000190102"/>
    </source>
</evidence>
<protein>
    <submittedName>
        <fullName evidence="2">Uncharacterized protein</fullName>
    </submittedName>
</protein>
<sequence>MATSILIEQNRNEQRKEMSGKTPAERLLIALELSDICLLLSNAARLALEKERAAAKA</sequence>
<evidence type="ECO:0000256" key="1">
    <source>
        <dbReference type="SAM" id="MobiDB-lite"/>
    </source>
</evidence>
<proteinExistence type="predicted"/>
<feature type="compositionally biased region" description="Basic and acidic residues" evidence="1">
    <location>
        <begin position="10"/>
        <end position="19"/>
    </location>
</feature>
<feature type="region of interest" description="Disordered" evidence="1">
    <location>
        <begin position="1"/>
        <end position="21"/>
    </location>
</feature>
<reference evidence="3" key="1">
    <citation type="submission" date="2017-02" db="EMBL/GenBank/DDBJ databases">
        <authorList>
            <person name="Varghese N."/>
            <person name="Submissions S."/>
        </authorList>
    </citation>
    <scope>NUCLEOTIDE SEQUENCE [LARGE SCALE GENOMIC DNA]</scope>
    <source>
        <strain evidence="3">ATCC BAA-34</strain>
    </source>
</reference>
<keyword evidence="3" id="KW-1185">Reference proteome</keyword>
<dbReference type="STRING" id="115783.SAMN02745119_02691"/>
<dbReference type="Proteomes" id="UP000190102">
    <property type="component" value="Unassembled WGS sequence"/>
</dbReference>
<dbReference type="EMBL" id="FUWR01000017">
    <property type="protein sequence ID" value="SKA10942.1"/>
    <property type="molecule type" value="Genomic_DNA"/>
</dbReference>